<dbReference type="InterPro" id="IPR003961">
    <property type="entry name" value="FN3_dom"/>
</dbReference>
<reference evidence="6 7" key="1">
    <citation type="journal article" date="2016" name="Nat. Commun.">
        <title>Thousands of microbial genomes shed light on interconnected biogeochemical processes in an aquifer system.</title>
        <authorList>
            <person name="Anantharaman K."/>
            <person name="Brown C.T."/>
            <person name="Hug L.A."/>
            <person name="Sharon I."/>
            <person name="Castelle C.J."/>
            <person name="Probst A.J."/>
            <person name="Thomas B.C."/>
            <person name="Singh A."/>
            <person name="Wilkins M.J."/>
            <person name="Karaoz U."/>
            <person name="Brodie E.L."/>
            <person name="Williams K.H."/>
            <person name="Hubbard S.S."/>
            <person name="Banfield J.F."/>
        </authorList>
    </citation>
    <scope>NUCLEOTIDE SEQUENCE [LARGE SCALE GENOMIC DNA]</scope>
</reference>
<feature type="region of interest" description="Disordered" evidence="3">
    <location>
        <begin position="339"/>
        <end position="365"/>
    </location>
</feature>
<evidence type="ECO:0000313" key="6">
    <source>
        <dbReference type="EMBL" id="OGE80312.1"/>
    </source>
</evidence>
<dbReference type="InterPro" id="IPR036116">
    <property type="entry name" value="FN3_sf"/>
</dbReference>
<gene>
    <name evidence="6" type="ORF">A2660_02180</name>
</gene>
<evidence type="ECO:0000256" key="1">
    <source>
        <dbReference type="ARBA" id="ARBA00022729"/>
    </source>
</evidence>
<dbReference type="InterPro" id="IPR013783">
    <property type="entry name" value="Ig-like_fold"/>
</dbReference>
<organism evidence="6 7">
    <name type="scientific">Candidatus Doudnabacteria bacterium RIFCSPHIGHO2_01_FULL_45_18</name>
    <dbReference type="NCBI Taxonomy" id="1817823"/>
    <lineage>
        <taxon>Bacteria</taxon>
        <taxon>Candidatus Doudnaibacteriota</taxon>
    </lineage>
</organism>
<evidence type="ECO:0000313" key="7">
    <source>
        <dbReference type="Proteomes" id="UP000176233"/>
    </source>
</evidence>
<evidence type="ECO:0000256" key="3">
    <source>
        <dbReference type="SAM" id="MobiDB-lite"/>
    </source>
</evidence>
<dbReference type="InterPro" id="IPR013320">
    <property type="entry name" value="ConA-like_dom_sf"/>
</dbReference>
<dbReference type="CDD" id="cd00063">
    <property type="entry name" value="FN3"/>
    <property type="match status" value="1"/>
</dbReference>
<protein>
    <recommendedName>
        <fullName evidence="5">Fibronectin type-III domain-containing protein</fullName>
    </recommendedName>
</protein>
<accession>A0A1F5NRZ0</accession>
<comment type="caution">
    <text evidence="6">The sequence shown here is derived from an EMBL/GenBank/DDBJ whole genome shotgun (WGS) entry which is preliminary data.</text>
</comment>
<feature type="compositionally biased region" description="Low complexity" evidence="3">
    <location>
        <begin position="347"/>
        <end position="365"/>
    </location>
</feature>
<dbReference type="SUPFAM" id="SSF49265">
    <property type="entry name" value="Fibronectin type III"/>
    <property type="match status" value="1"/>
</dbReference>
<dbReference type="Pfam" id="PF00041">
    <property type="entry name" value="fn3"/>
    <property type="match status" value="1"/>
</dbReference>
<dbReference type="EMBL" id="MFEJ01000015">
    <property type="protein sequence ID" value="OGE80312.1"/>
    <property type="molecule type" value="Genomic_DNA"/>
</dbReference>
<dbReference type="Gene3D" id="2.60.40.10">
    <property type="entry name" value="Immunoglobulins"/>
    <property type="match status" value="1"/>
</dbReference>
<feature type="signal peptide" evidence="4">
    <location>
        <begin position="1"/>
        <end position="27"/>
    </location>
</feature>
<dbReference type="Pfam" id="PF13385">
    <property type="entry name" value="Laminin_G_3"/>
    <property type="match status" value="1"/>
</dbReference>
<feature type="domain" description="Fibronectin type-III" evidence="5">
    <location>
        <begin position="252"/>
        <end position="344"/>
    </location>
</feature>
<dbReference type="SUPFAM" id="SSF49899">
    <property type="entry name" value="Concanavalin A-like lectins/glucanases"/>
    <property type="match status" value="1"/>
</dbReference>
<dbReference type="AlphaFoldDB" id="A0A1F5NRZ0"/>
<evidence type="ECO:0000256" key="2">
    <source>
        <dbReference type="ARBA" id="ARBA00023157"/>
    </source>
</evidence>
<proteinExistence type="predicted"/>
<feature type="chain" id="PRO_5009520190" description="Fibronectin type-III domain-containing protein" evidence="4">
    <location>
        <begin position="28"/>
        <end position="690"/>
    </location>
</feature>
<dbReference type="PROSITE" id="PS50853">
    <property type="entry name" value="FN3"/>
    <property type="match status" value="1"/>
</dbReference>
<sequence>MKYILFSSLVVLLFLMVFFSHNSTSFADTATGLVGYWTFDEASGTIAADSSGNNNNGTLTNGPTWTTGKIGSAVNFDNINDTITFSTAPSLNLTGAITVSAWINKTSGFSASDSIVSRFCCGHSAPYEQYSLMADTSASSVKFNVSNGTALLKSNTATNAIQNGTWYHLVGTYNGTDTTAIYLNGVLVDSDTSANFGSLNVPNGAIFRISPSSYFGGVIDEVRVYNRALSASDVTELYNFTGAPPDTEAPSTPTDLSANSISSSEINLSWTTPTDNFGVTGYRVYRCEGAGCTPSTQINTSATTSYSDIGLYPTTTYVYAVAAYDAADNLSLQSAPASATTQPFVDTTPPVRSSGSPSGSLASGTTSTTISLATDENATCKYSAAAGVSYSSMTDSFSTTSGTSHSSTVSNLSDGQTYNYYVRCEDSASNANTDDYLISFSITDPNSSEPILVDLYIDAEAGSPGEILTTSILNGATHGSGGVWSIASGSLFTVSASNLGVLARPVSVAGVVYDGIGDSQSWDYNHTIDKKSATYRLTNKTHNKASLGAFFKIGPQNTWGYYDFFIFSGYLSSGSCVAQLRDLPSAPVLHSHSVTTSGPQAGADIAVLPNVNYWITLQYDTINGLCSLAVFDPVTWQQIGATSISPMDTNIGLDRILVGVNGHGATSPTHSFFDNIIVDWTEGKFPLGTP</sequence>
<dbReference type="InterPro" id="IPR006558">
    <property type="entry name" value="LamG-like"/>
</dbReference>
<evidence type="ECO:0000259" key="5">
    <source>
        <dbReference type="PROSITE" id="PS50853"/>
    </source>
</evidence>
<dbReference type="Gene3D" id="2.60.120.200">
    <property type="match status" value="1"/>
</dbReference>
<dbReference type="SMART" id="SM00060">
    <property type="entry name" value="FN3"/>
    <property type="match status" value="2"/>
</dbReference>
<keyword evidence="2" id="KW-1015">Disulfide bond</keyword>
<dbReference type="Proteomes" id="UP000176233">
    <property type="component" value="Unassembled WGS sequence"/>
</dbReference>
<evidence type="ECO:0000256" key="4">
    <source>
        <dbReference type="SAM" id="SignalP"/>
    </source>
</evidence>
<keyword evidence="1 4" id="KW-0732">Signal</keyword>
<name>A0A1F5NRZ0_9BACT</name>
<dbReference type="SMART" id="SM00560">
    <property type="entry name" value="LamGL"/>
    <property type="match status" value="1"/>
</dbReference>